<proteinExistence type="predicted"/>
<dbReference type="Proteomes" id="UP001154329">
    <property type="component" value="Chromosome 2"/>
</dbReference>
<keyword evidence="4" id="KW-1185">Reference proteome</keyword>
<keyword evidence="1" id="KW-1133">Transmembrane helix</keyword>
<evidence type="ECO:0000313" key="4">
    <source>
        <dbReference type="Proteomes" id="UP001154329"/>
    </source>
</evidence>
<evidence type="ECO:0000256" key="2">
    <source>
        <dbReference type="SAM" id="SignalP"/>
    </source>
</evidence>
<evidence type="ECO:0000313" key="3">
    <source>
        <dbReference type="EMBL" id="CAH1726381.1"/>
    </source>
</evidence>
<reference evidence="3" key="2">
    <citation type="submission" date="2022-10" db="EMBL/GenBank/DDBJ databases">
        <authorList>
            <consortium name="ENA_rothamsted_submissions"/>
            <consortium name="culmorum"/>
            <person name="King R."/>
        </authorList>
    </citation>
    <scope>NUCLEOTIDE SEQUENCE</scope>
</reference>
<keyword evidence="2" id="KW-0732">Signal</keyword>
<dbReference type="AlphaFoldDB" id="A0A9P0J421"/>
<accession>A0A9P0J421</accession>
<feature type="chain" id="PRO_5040211173" evidence="2">
    <location>
        <begin position="20"/>
        <end position="164"/>
    </location>
</feature>
<dbReference type="EMBL" id="OU899035">
    <property type="protein sequence ID" value="CAH1726381.1"/>
    <property type="molecule type" value="Genomic_DNA"/>
</dbReference>
<protein>
    <submittedName>
        <fullName evidence="3">Uncharacterized protein</fullName>
    </submittedName>
</protein>
<feature type="transmembrane region" description="Helical" evidence="1">
    <location>
        <begin position="61"/>
        <end position="85"/>
    </location>
</feature>
<gene>
    <name evidence="3" type="ORF">APHIGO_LOCUS7282</name>
</gene>
<feature type="signal peptide" evidence="2">
    <location>
        <begin position="1"/>
        <end position="19"/>
    </location>
</feature>
<organism evidence="3 4">
    <name type="scientific">Aphis gossypii</name>
    <name type="common">Cotton aphid</name>
    <dbReference type="NCBI Taxonomy" id="80765"/>
    <lineage>
        <taxon>Eukaryota</taxon>
        <taxon>Metazoa</taxon>
        <taxon>Ecdysozoa</taxon>
        <taxon>Arthropoda</taxon>
        <taxon>Hexapoda</taxon>
        <taxon>Insecta</taxon>
        <taxon>Pterygota</taxon>
        <taxon>Neoptera</taxon>
        <taxon>Paraneoptera</taxon>
        <taxon>Hemiptera</taxon>
        <taxon>Sternorrhyncha</taxon>
        <taxon>Aphidomorpha</taxon>
        <taxon>Aphidoidea</taxon>
        <taxon>Aphididae</taxon>
        <taxon>Aphidini</taxon>
        <taxon>Aphis</taxon>
        <taxon>Aphis</taxon>
    </lineage>
</organism>
<evidence type="ECO:0000256" key="1">
    <source>
        <dbReference type="SAM" id="Phobius"/>
    </source>
</evidence>
<sequence length="164" mass="17290">MKFYSVFVVLAALAVHALADETKDNSIPATVSSAIDRATAVTKATISSENNENWSLIPNSYGAALAAGGAVVIGVVVLLAISAIVSPLFGYRLCQIFSTCDLPPAAATGYSTDAYQSFPPTYNKRSIEYVKPILQVLNSAYEKYGHGAIPAGLANTMRNVNGQQ</sequence>
<reference evidence="3" key="1">
    <citation type="submission" date="2022-02" db="EMBL/GenBank/DDBJ databases">
        <authorList>
            <person name="King R."/>
        </authorList>
    </citation>
    <scope>NUCLEOTIDE SEQUENCE</scope>
</reference>
<keyword evidence="1" id="KW-0812">Transmembrane</keyword>
<name>A0A9P0J421_APHGO</name>
<keyword evidence="1" id="KW-0472">Membrane</keyword>